<sequence>MIPTTPDLADAIDSPERQPYVTVSADWTVPGTSDDLTGHIGAVTIERTLAGELPDEVSLVEGSAAASLSVELVTGDPFDATRHAAWWFSPTAPHAPLAGMTRLARNVTADVGMLTDAGPQAVRRFTGTTRALTVDSAARTARLDALDYREYFRQATTPLAVDENSGLNATWLVGRTCWQASRMAYRSGQRVARFDAAPTNYSDAYVPMWGSATAFFVNSPFAIAEASGLRADPTVGQVAQPPTFVPGPFVLAADARPGTDWRAVNVFMPFIEYGTDPAGTNKQDYMTVTVRVRRVAGVAVSGYNMRAGLTMQIDGVPNAPRGDIALGVADDHRLAVRYRYNPSGPIGGAGTVYVDTFGPTVPDDGAWHYVGVSVHLIAGRAGFNLDGATSTGTFTPPGRRMNLSAQFRSYMPCAELMVWNSEQTGWPSWQPTFIPTAYLGASALDLVGIPDGTPREAWALLKEIAAAEQATVLLDEGGVFRYRTRTAAVPVEARTLTAEQSLLSLTTREDIDRVRNVVNVRHRPAARSTVRQSLYESREPVKLDPLATVTLWVPLAAPAYSVDQQSYGVSGTTIATRLTVSTAADGSSWSVSSDVYLTVDWEPTRARLTIRNTTGGTRYVANNGNVPTIMIAGRALALGPEISATATADASRYVYGDQPLTVPASPWVQSTAVAQRLADLLVADLAEPRAHITGLDIIGDPRLQLGDRVRIRDRDGLDLDGWYLITAITDRIGTSGYTQTISARHDASALAWDVGAWDTYAWGD</sequence>
<protein>
    <submittedName>
        <fullName evidence="1">Uncharacterized protein</fullName>
    </submittedName>
</protein>
<comment type="caution">
    <text evidence="1">The sequence shown here is derived from an EMBL/GenBank/DDBJ whole genome shotgun (WGS) entry which is preliminary data.</text>
</comment>
<dbReference type="EMBL" id="JADOUF010000001">
    <property type="protein sequence ID" value="MBG6140690.1"/>
    <property type="molecule type" value="Genomic_DNA"/>
</dbReference>
<reference evidence="1" key="1">
    <citation type="submission" date="2020-11" db="EMBL/GenBank/DDBJ databases">
        <title>Sequencing the genomes of 1000 actinobacteria strains.</title>
        <authorList>
            <person name="Klenk H.-P."/>
        </authorList>
    </citation>
    <scope>NUCLEOTIDE SEQUENCE</scope>
    <source>
        <strain evidence="1">DSM 45356</strain>
    </source>
</reference>
<evidence type="ECO:0000313" key="2">
    <source>
        <dbReference type="Proteomes" id="UP000622552"/>
    </source>
</evidence>
<name>A0A8J7GWK4_9ACTN</name>
<keyword evidence="2" id="KW-1185">Reference proteome</keyword>
<dbReference type="Proteomes" id="UP000622552">
    <property type="component" value="Unassembled WGS sequence"/>
</dbReference>
<evidence type="ECO:0000313" key="1">
    <source>
        <dbReference type="EMBL" id="MBG6140690.1"/>
    </source>
</evidence>
<proteinExistence type="predicted"/>
<organism evidence="1 2">
    <name type="scientific">Longispora fulva</name>
    <dbReference type="NCBI Taxonomy" id="619741"/>
    <lineage>
        <taxon>Bacteria</taxon>
        <taxon>Bacillati</taxon>
        <taxon>Actinomycetota</taxon>
        <taxon>Actinomycetes</taxon>
        <taxon>Micromonosporales</taxon>
        <taxon>Micromonosporaceae</taxon>
        <taxon>Longispora</taxon>
    </lineage>
</organism>
<accession>A0A8J7GWK4</accession>
<gene>
    <name evidence="1" type="ORF">IW245_006884</name>
</gene>
<dbReference type="AlphaFoldDB" id="A0A8J7GWK4"/>
<dbReference type="RefSeq" id="WP_197007213.1">
    <property type="nucleotide sequence ID" value="NZ_BONS01000047.1"/>
</dbReference>